<dbReference type="InterPro" id="IPR003593">
    <property type="entry name" value="AAA+_ATPase"/>
</dbReference>
<gene>
    <name evidence="5" type="ORF">QLQ12_32615</name>
</gene>
<dbReference type="PANTHER" id="PTHR19211:SF14">
    <property type="entry name" value="ATP-BINDING CASSETTE SUB-FAMILY F MEMBER 1"/>
    <property type="match status" value="1"/>
</dbReference>
<dbReference type="Pfam" id="PF00005">
    <property type="entry name" value="ABC_tran"/>
    <property type="match status" value="2"/>
</dbReference>
<dbReference type="InterPro" id="IPR050611">
    <property type="entry name" value="ABCF"/>
</dbReference>
<dbReference type="CDD" id="cd03221">
    <property type="entry name" value="ABCF_EF-3"/>
    <property type="match status" value="2"/>
</dbReference>
<dbReference type="Gene3D" id="3.40.50.300">
    <property type="entry name" value="P-loop containing nucleotide triphosphate hydrolases"/>
    <property type="match status" value="2"/>
</dbReference>
<accession>A0ABT6WUF9</accession>
<evidence type="ECO:0000313" key="5">
    <source>
        <dbReference type="EMBL" id="MDI6103363.1"/>
    </source>
</evidence>
<keyword evidence="1" id="KW-0677">Repeat</keyword>
<dbReference type="InterPro" id="IPR017871">
    <property type="entry name" value="ABC_transporter-like_CS"/>
</dbReference>
<dbReference type="SMART" id="SM00382">
    <property type="entry name" value="AAA"/>
    <property type="match status" value="2"/>
</dbReference>
<dbReference type="SUPFAM" id="SSF52540">
    <property type="entry name" value="P-loop containing nucleoside triphosphate hydrolases"/>
    <property type="match status" value="2"/>
</dbReference>
<sequence length="537" mass="58297">MSNVSVLHARDLVKVYGDRIVLDGVSLSAGPGQRLGLVGENGIGKSTLLRLLSGVEEPDGGDLRRPADTEFLRQELPFPGDAPVSAVVDDALAEFHRVRERLDELGETLAVRPEDESALAEYGDLLGWAQDHDLWDADHRAKMVLDGLGLSAVDAGRPIGSLSGGQRTRLGLAALLIRQPRAMLLDEPTNHLDDEAVTFLEGRLAGLPGAVVVASHDRAFLDAVCTDIVDLDPSRGGVTRYGGAYSDYLGVKRTERARWEQQYDTEQKELKELRQAVTTTAHEVNHARSMKDNNKVGYDRHGGRVQKQISRRVRNAQQRLDELTASQVRRPPAQLGFTAALTGTGPREGSVSLRQVRVGGRLAIGDLTVTTKDRLLVTGPNGAGKSTLLRVLAGRLEPDSGAAYRSAGLRVALLEQDVEFPDPERSARSYYTEAAGEDPAVPLSRLGLLSGRDTERPVGQLSTGQRRRVALAVLVARPPDVLLLDEPTNHLSLRLVEELEEALRSAPGGVVVASHDRWLRRGWQGSELALLDGRVRA</sequence>
<evidence type="ECO:0000313" key="6">
    <source>
        <dbReference type="Proteomes" id="UP001241758"/>
    </source>
</evidence>
<dbReference type="InterPro" id="IPR003439">
    <property type="entry name" value="ABC_transporter-like_ATP-bd"/>
</dbReference>
<dbReference type="GO" id="GO:0005524">
    <property type="term" value="F:ATP binding"/>
    <property type="evidence" value="ECO:0007669"/>
    <property type="project" value="UniProtKB-KW"/>
</dbReference>
<reference evidence="5 6" key="1">
    <citation type="submission" date="2023-05" db="EMBL/GenBank/DDBJ databases">
        <title>Actinoplanes sp. NEAU-A12 genome sequencing.</title>
        <authorList>
            <person name="Wang Z.-S."/>
        </authorList>
    </citation>
    <scope>NUCLEOTIDE SEQUENCE [LARGE SCALE GENOMIC DNA]</scope>
    <source>
        <strain evidence="5 6">NEAU-A12</strain>
    </source>
</reference>
<proteinExistence type="predicted"/>
<organism evidence="5 6">
    <name type="scientific">Actinoplanes sandaracinus</name>
    <dbReference type="NCBI Taxonomy" id="3045177"/>
    <lineage>
        <taxon>Bacteria</taxon>
        <taxon>Bacillati</taxon>
        <taxon>Actinomycetota</taxon>
        <taxon>Actinomycetes</taxon>
        <taxon>Micromonosporales</taxon>
        <taxon>Micromonosporaceae</taxon>
        <taxon>Actinoplanes</taxon>
    </lineage>
</organism>
<protein>
    <submittedName>
        <fullName evidence="5">ABC-F family ATP-binding cassette domain-containing protein</fullName>
    </submittedName>
</protein>
<dbReference type="Proteomes" id="UP001241758">
    <property type="component" value="Unassembled WGS sequence"/>
</dbReference>
<dbReference type="InterPro" id="IPR032781">
    <property type="entry name" value="ABC_tran_Xtn"/>
</dbReference>
<dbReference type="PROSITE" id="PS00211">
    <property type="entry name" value="ABC_TRANSPORTER_1"/>
    <property type="match status" value="1"/>
</dbReference>
<feature type="domain" description="ABC transporter" evidence="4">
    <location>
        <begin position="7"/>
        <end position="261"/>
    </location>
</feature>
<comment type="caution">
    <text evidence="5">The sequence shown here is derived from an EMBL/GenBank/DDBJ whole genome shotgun (WGS) entry which is preliminary data.</text>
</comment>
<dbReference type="EMBL" id="JASCTH010000025">
    <property type="protein sequence ID" value="MDI6103363.1"/>
    <property type="molecule type" value="Genomic_DNA"/>
</dbReference>
<keyword evidence="3 5" id="KW-0067">ATP-binding</keyword>
<keyword evidence="6" id="KW-1185">Reference proteome</keyword>
<dbReference type="InterPro" id="IPR027417">
    <property type="entry name" value="P-loop_NTPase"/>
</dbReference>
<feature type="domain" description="ABC transporter" evidence="4">
    <location>
        <begin position="346"/>
        <end position="537"/>
    </location>
</feature>
<dbReference type="PANTHER" id="PTHR19211">
    <property type="entry name" value="ATP-BINDING TRANSPORT PROTEIN-RELATED"/>
    <property type="match status" value="1"/>
</dbReference>
<evidence type="ECO:0000259" key="4">
    <source>
        <dbReference type="PROSITE" id="PS50893"/>
    </source>
</evidence>
<name>A0ABT6WUF9_9ACTN</name>
<dbReference type="Pfam" id="PF12848">
    <property type="entry name" value="ABC_tran_Xtn"/>
    <property type="match status" value="1"/>
</dbReference>
<evidence type="ECO:0000256" key="1">
    <source>
        <dbReference type="ARBA" id="ARBA00022737"/>
    </source>
</evidence>
<dbReference type="RefSeq" id="WP_282764401.1">
    <property type="nucleotide sequence ID" value="NZ_JASCTH010000025.1"/>
</dbReference>
<evidence type="ECO:0000256" key="3">
    <source>
        <dbReference type="ARBA" id="ARBA00022840"/>
    </source>
</evidence>
<keyword evidence="2" id="KW-0547">Nucleotide-binding</keyword>
<evidence type="ECO:0000256" key="2">
    <source>
        <dbReference type="ARBA" id="ARBA00022741"/>
    </source>
</evidence>
<dbReference type="PROSITE" id="PS50893">
    <property type="entry name" value="ABC_TRANSPORTER_2"/>
    <property type="match status" value="2"/>
</dbReference>